<reference evidence="9" key="2">
    <citation type="submission" date="2022-07" db="EMBL/GenBank/DDBJ databases">
        <authorList>
            <person name="Goncalves M.F.M."/>
            <person name="Hilario S."/>
            <person name="Van De Peer Y."/>
            <person name="Esteves A.C."/>
            <person name="Alves A."/>
        </authorList>
    </citation>
    <scope>NUCLEOTIDE SEQUENCE</scope>
    <source>
        <strain evidence="9">MUM 19.33</strain>
    </source>
</reference>
<feature type="transmembrane region" description="Helical" evidence="7">
    <location>
        <begin position="844"/>
        <end position="863"/>
    </location>
</feature>
<dbReference type="AlphaFoldDB" id="A0A9Q0BGV0"/>
<feature type="transmembrane region" description="Helical" evidence="7">
    <location>
        <begin position="748"/>
        <end position="769"/>
    </location>
</feature>
<feature type="transmembrane region" description="Helical" evidence="7">
    <location>
        <begin position="138"/>
        <end position="156"/>
    </location>
</feature>
<keyword evidence="4 7" id="KW-0812">Transmembrane</keyword>
<keyword evidence="5 7" id="KW-1133">Transmembrane helix</keyword>
<evidence type="ECO:0000256" key="5">
    <source>
        <dbReference type="ARBA" id="ARBA00022989"/>
    </source>
</evidence>
<evidence type="ECO:0000256" key="2">
    <source>
        <dbReference type="ARBA" id="ARBA00010992"/>
    </source>
</evidence>
<feature type="transmembrane region" description="Helical" evidence="7">
    <location>
        <begin position="550"/>
        <end position="571"/>
    </location>
</feature>
<dbReference type="NCBIfam" id="TIGR00879">
    <property type="entry name" value="SP"/>
    <property type="match status" value="1"/>
</dbReference>
<accession>A0A9Q0BGV0</accession>
<keyword evidence="10" id="KW-1185">Reference proteome</keyword>
<dbReference type="Pfam" id="PF00083">
    <property type="entry name" value="Sugar_tr"/>
    <property type="match status" value="1"/>
</dbReference>
<gene>
    <name evidence="9" type="ORF">J7T54_004631</name>
</gene>
<evidence type="ECO:0000313" key="10">
    <source>
        <dbReference type="Proteomes" id="UP001055219"/>
    </source>
</evidence>
<dbReference type="RefSeq" id="XP_051364941.1">
    <property type="nucleotide sequence ID" value="XM_051503305.1"/>
</dbReference>
<dbReference type="GeneID" id="75831117"/>
<protein>
    <recommendedName>
        <fullName evidence="8">Major facilitator superfamily (MFS) profile domain-containing protein</fullName>
    </recommendedName>
</protein>
<feature type="transmembrane region" description="Helical" evidence="7">
    <location>
        <begin position="577"/>
        <end position="599"/>
    </location>
</feature>
<dbReference type="PANTHER" id="PTHR23503:SF8">
    <property type="entry name" value="FACILITATED GLUCOSE TRANSPORTER PROTEIN 1"/>
    <property type="match status" value="1"/>
</dbReference>
<feature type="transmembrane region" description="Helical" evidence="7">
    <location>
        <begin position="404"/>
        <end position="422"/>
    </location>
</feature>
<feature type="transmembrane region" description="Helical" evidence="7">
    <location>
        <begin position="683"/>
        <end position="707"/>
    </location>
</feature>
<feature type="transmembrane region" description="Helical" evidence="7">
    <location>
        <begin position="176"/>
        <end position="206"/>
    </location>
</feature>
<evidence type="ECO:0000256" key="7">
    <source>
        <dbReference type="SAM" id="Phobius"/>
    </source>
</evidence>
<keyword evidence="3" id="KW-0813">Transport</keyword>
<feature type="transmembrane region" description="Helical" evidence="7">
    <location>
        <begin position="493"/>
        <end position="515"/>
    </location>
</feature>
<dbReference type="InterPro" id="IPR045263">
    <property type="entry name" value="GLUT"/>
</dbReference>
<dbReference type="InterPro" id="IPR005829">
    <property type="entry name" value="Sugar_transporter_CS"/>
</dbReference>
<dbReference type="InterPro" id="IPR005828">
    <property type="entry name" value="MFS_sugar_transport-like"/>
</dbReference>
<dbReference type="PROSITE" id="PS00217">
    <property type="entry name" value="SUGAR_TRANSPORT_2"/>
    <property type="match status" value="1"/>
</dbReference>
<name>A0A9Q0BGV0_9HYPO</name>
<evidence type="ECO:0000256" key="6">
    <source>
        <dbReference type="ARBA" id="ARBA00023136"/>
    </source>
</evidence>
<dbReference type="PANTHER" id="PTHR23503">
    <property type="entry name" value="SOLUTE CARRIER FAMILY 2"/>
    <property type="match status" value="1"/>
</dbReference>
<dbReference type="GO" id="GO:0016020">
    <property type="term" value="C:membrane"/>
    <property type="evidence" value="ECO:0007669"/>
    <property type="project" value="UniProtKB-SubCell"/>
</dbReference>
<dbReference type="InterPro" id="IPR020846">
    <property type="entry name" value="MFS_dom"/>
</dbReference>
<evidence type="ECO:0000256" key="1">
    <source>
        <dbReference type="ARBA" id="ARBA00004141"/>
    </source>
</evidence>
<feature type="transmembrane region" description="Helical" evidence="7">
    <location>
        <begin position="218"/>
        <end position="238"/>
    </location>
</feature>
<feature type="domain" description="Major facilitator superfamily (MFS) profile" evidence="8">
    <location>
        <begin position="409"/>
        <end position="869"/>
    </location>
</feature>
<feature type="transmembrane region" description="Helical" evidence="7">
    <location>
        <begin position="521"/>
        <end position="538"/>
    </location>
</feature>
<sequence>MAFGCAIFALLTNKFGVKNVLIVGTLGCAPYSADLHINNHYEVEWFVLLGAATCGLGASALWGSEGAIALGYGAVKDRGKFSFNRNSTYLGIYQTRYFSALARTLASLTPGIAASVAEIFWGCFFDLKIWSRPQLAKITWGFFSVIMMSVFAWQVGNEHEYANTTPSVTIDWDPPGFGRGFACMTLTLTAGIVCSFNSVGSCLAFGIGAAKVMPMVNLAIVFAMFGITVPATTFAVLLEPGRPEHNVLGETSAFESSTQEGDIRVALLLSKSQHYDSNVSQRLRNMDNHDARIALGPQILYPARHVSQNIENSEGGAFDPQLEATAIIGQKGPGVNTASGLGWRQSLHLGLTNDLRPGYRPSPTTISTCLIFITFTRLSIVFVNSAAHTAAMASFGKATEGVTLYLLFLIATATVGTLQYGYHLAELNAPEDVMTCRRKSIFGDPNKPNDPANCIPMSKAVFGVVTSIFTLGGLIGALYSGPLSSRRGRRPTLILTAGVYAIGSTIEALAPAVWVLCIGRVISGIGAGAATVVVPLYISEVAPPAQRGFFGVMTQVSINIGILVAQSLGYFLSSDGWWRIILGVGGALGLSQGLGCFFMPETPAWLALNGKGARAHVVLKKIRGKDVDLSSETREWNVDNSDPDEQDRLLATTDNDSRASALLSSPAHIGFLDVAKDRRSRPAIIAVVGVMAAQQFCGINSIIMYSVSLLTGLLPIHAALLTIIISAANLVTTVACSPLPDRIGRKSCLLISTIGQGSSSLVLAVSIIYRVKWLSAVSVLFFVAFFAVGLGPVPFILAAELVDTEAVGATQSWCLASNWIATFVVTLLFPIVNTQLKNATHGDGHVYFIFAGLAALSAVFIFWRVPETKGKRSANEVWGREHRTA</sequence>
<dbReference type="SUPFAM" id="SSF103473">
    <property type="entry name" value="MFS general substrate transporter"/>
    <property type="match status" value="1"/>
</dbReference>
<feature type="transmembrane region" description="Helical" evidence="7">
    <location>
        <begin position="713"/>
        <end position="736"/>
    </location>
</feature>
<proteinExistence type="inferred from homology"/>
<dbReference type="GO" id="GO:0015149">
    <property type="term" value="F:hexose transmembrane transporter activity"/>
    <property type="evidence" value="ECO:0007669"/>
    <property type="project" value="TreeGrafter"/>
</dbReference>
<organism evidence="9 10">
    <name type="scientific">Emericellopsis cladophorae</name>
    <dbReference type="NCBI Taxonomy" id="2686198"/>
    <lineage>
        <taxon>Eukaryota</taxon>
        <taxon>Fungi</taxon>
        <taxon>Dikarya</taxon>
        <taxon>Ascomycota</taxon>
        <taxon>Pezizomycotina</taxon>
        <taxon>Sordariomycetes</taxon>
        <taxon>Hypocreomycetidae</taxon>
        <taxon>Hypocreales</taxon>
        <taxon>Bionectriaceae</taxon>
        <taxon>Emericellopsis</taxon>
    </lineage>
</organism>
<reference evidence="9" key="1">
    <citation type="journal article" date="2021" name="J Fungi (Basel)">
        <title>Genomic and Metabolomic Analyses of the Marine Fungus Emericellopsis cladophorae: Insights into Saltwater Adaptability Mechanisms and Its Biosynthetic Potential.</title>
        <authorList>
            <person name="Goncalves M.F.M."/>
            <person name="Hilario S."/>
            <person name="Van de Peer Y."/>
            <person name="Esteves A.C."/>
            <person name="Alves A."/>
        </authorList>
    </citation>
    <scope>NUCLEOTIDE SEQUENCE</scope>
    <source>
        <strain evidence="9">MUM 19.33</strain>
    </source>
</reference>
<evidence type="ECO:0000256" key="3">
    <source>
        <dbReference type="ARBA" id="ARBA00022448"/>
    </source>
</evidence>
<comment type="subcellular location">
    <subcellularLocation>
        <location evidence="1">Membrane</location>
        <topology evidence="1">Multi-pass membrane protein</topology>
    </subcellularLocation>
</comment>
<dbReference type="Gene3D" id="1.20.1250.20">
    <property type="entry name" value="MFS general substrate transporter like domains"/>
    <property type="match status" value="1"/>
</dbReference>
<feature type="transmembrane region" description="Helical" evidence="7">
    <location>
        <begin position="460"/>
        <end position="481"/>
    </location>
</feature>
<evidence type="ECO:0000313" key="9">
    <source>
        <dbReference type="EMBL" id="KAI6784085.1"/>
    </source>
</evidence>
<dbReference type="EMBL" id="JAGIXG020000005">
    <property type="protein sequence ID" value="KAI6784085.1"/>
    <property type="molecule type" value="Genomic_DNA"/>
</dbReference>
<feature type="transmembrane region" description="Helical" evidence="7">
    <location>
        <begin position="775"/>
        <end position="801"/>
    </location>
</feature>
<evidence type="ECO:0000259" key="8">
    <source>
        <dbReference type="PROSITE" id="PS50850"/>
    </source>
</evidence>
<comment type="caution">
    <text evidence="9">The sequence shown here is derived from an EMBL/GenBank/DDBJ whole genome shotgun (WGS) entry which is preliminary data.</text>
</comment>
<dbReference type="PROSITE" id="PS50850">
    <property type="entry name" value="MFS"/>
    <property type="match status" value="1"/>
</dbReference>
<comment type="similarity">
    <text evidence="2">Belongs to the major facilitator superfamily. Sugar transporter (TC 2.A.1.1) family.</text>
</comment>
<keyword evidence="6 7" id="KW-0472">Membrane</keyword>
<dbReference type="PRINTS" id="PR00171">
    <property type="entry name" value="SUGRTRNSPORT"/>
</dbReference>
<dbReference type="InterPro" id="IPR036259">
    <property type="entry name" value="MFS_trans_sf"/>
</dbReference>
<evidence type="ECO:0000256" key="4">
    <source>
        <dbReference type="ARBA" id="ARBA00022692"/>
    </source>
</evidence>
<dbReference type="OrthoDB" id="4540492at2759"/>
<feature type="transmembrane region" description="Helical" evidence="7">
    <location>
        <begin position="364"/>
        <end position="383"/>
    </location>
</feature>
<dbReference type="Proteomes" id="UP001055219">
    <property type="component" value="Unassembled WGS sequence"/>
</dbReference>
<dbReference type="InterPro" id="IPR003663">
    <property type="entry name" value="Sugar/inositol_transpt"/>
</dbReference>
<feature type="transmembrane region" description="Helical" evidence="7">
    <location>
        <begin position="813"/>
        <end position="832"/>
    </location>
</feature>